<dbReference type="OrthoDB" id="9149087at2"/>
<organism evidence="2 3">
    <name type="scientific">Rubrivivax albus</name>
    <dbReference type="NCBI Taxonomy" id="2499835"/>
    <lineage>
        <taxon>Bacteria</taxon>
        <taxon>Pseudomonadati</taxon>
        <taxon>Pseudomonadota</taxon>
        <taxon>Betaproteobacteria</taxon>
        <taxon>Burkholderiales</taxon>
        <taxon>Sphaerotilaceae</taxon>
        <taxon>Rubrivivax</taxon>
    </lineage>
</organism>
<reference evidence="2 3" key="1">
    <citation type="submission" date="2019-01" db="EMBL/GenBank/DDBJ databases">
        <authorList>
            <person name="Chen W.-M."/>
        </authorList>
    </citation>
    <scope>NUCLEOTIDE SEQUENCE [LARGE SCALE GENOMIC DNA]</scope>
    <source>
        <strain evidence="2 3">ICH-3</strain>
    </source>
</reference>
<accession>A0A3S2WWX3</accession>
<keyword evidence="3" id="KW-1185">Reference proteome</keyword>
<comment type="caution">
    <text evidence="2">The sequence shown here is derived from an EMBL/GenBank/DDBJ whole genome shotgun (WGS) entry which is preliminary data.</text>
</comment>
<dbReference type="RefSeq" id="WP_128195103.1">
    <property type="nucleotide sequence ID" value="NZ_SACT01000001.1"/>
</dbReference>
<keyword evidence="1" id="KW-0732">Signal</keyword>
<feature type="chain" id="PRO_5018778008" evidence="1">
    <location>
        <begin position="19"/>
        <end position="411"/>
    </location>
</feature>
<gene>
    <name evidence="2" type="ORF">ENE75_02015</name>
</gene>
<dbReference type="Proteomes" id="UP000288178">
    <property type="component" value="Unassembled WGS sequence"/>
</dbReference>
<feature type="signal peptide" evidence="1">
    <location>
        <begin position="1"/>
        <end position="18"/>
    </location>
</feature>
<evidence type="ECO:0000313" key="2">
    <source>
        <dbReference type="EMBL" id="RVT53691.1"/>
    </source>
</evidence>
<evidence type="ECO:0000313" key="3">
    <source>
        <dbReference type="Proteomes" id="UP000288178"/>
    </source>
</evidence>
<sequence length="411" mass="44898">MTRLAPLYLLLLTGAAVAQTSPWYVGASQTFTHESNLYRLADGAATPDGVSKADLISSTALLAGLDQPLGRQRVYGSATLRSSKFRDNKDLDNEGYALRAGLDWETVNRLSGTLEASAERSLARFNTDTELGVQTRRNIEDQTRLLAEARVGVVTAYTAEVSLEHRERRFSAPEYDRRENRQTTGAASLRWRPRGGTMLGIGLRHTAGSYPRFRTNDDGGFEPDRYTRNGLDLLGSWESGGATRLDARITLGQTRYDQNDARDISGGTGYVAWTWRSGGRLSLNARLARDIGQDAYFSGSPFVNGVVDTGRTTTTARLTADYAASAKIGLRATVLQARRDLVQTLPPSALFPGNLRGRDNTTELSLGATWAPTRSLVFGCDLGHERRSASGDLSLPYSANRVGCYGQVFLR</sequence>
<protein>
    <submittedName>
        <fullName evidence="2">Uncharacterized protein</fullName>
    </submittedName>
</protein>
<dbReference type="EMBL" id="SACT01000001">
    <property type="protein sequence ID" value="RVT53691.1"/>
    <property type="molecule type" value="Genomic_DNA"/>
</dbReference>
<dbReference type="AlphaFoldDB" id="A0A3S2WWX3"/>
<evidence type="ECO:0000256" key="1">
    <source>
        <dbReference type="SAM" id="SignalP"/>
    </source>
</evidence>
<proteinExistence type="predicted"/>
<name>A0A3S2WWX3_9BURK</name>